<evidence type="ECO:0000256" key="2">
    <source>
        <dbReference type="SAM" id="SignalP"/>
    </source>
</evidence>
<comment type="caution">
    <text evidence="3">The sequence shown here is derived from an EMBL/GenBank/DDBJ whole genome shotgun (WGS) entry which is preliminary data.</text>
</comment>
<feature type="chain" id="PRO_5047246513" description="Secreted protein" evidence="2">
    <location>
        <begin position="21"/>
        <end position="162"/>
    </location>
</feature>
<reference evidence="3 4" key="1">
    <citation type="submission" date="2024-04" db="EMBL/GenBank/DDBJ databases">
        <title>Phyllosticta paracitricarpa is synonymous to the EU quarantine fungus P. citricarpa based on phylogenomic analyses.</title>
        <authorList>
            <consortium name="Lawrence Berkeley National Laboratory"/>
            <person name="Van Ingen-Buijs V.A."/>
            <person name="Van Westerhoven A.C."/>
            <person name="Haridas S."/>
            <person name="Skiadas P."/>
            <person name="Martin F."/>
            <person name="Groenewald J.Z."/>
            <person name="Crous P.W."/>
            <person name="Seidl M.F."/>
        </authorList>
    </citation>
    <scope>NUCLEOTIDE SEQUENCE [LARGE SCALE GENOMIC DNA]</scope>
    <source>
        <strain evidence="3 4">CBS 123371</strain>
    </source>
</reference>
<dbReference type="EMBL" id="JBBPHU010000003">
    <property type="protein sequence ID" value="KAK7520111.1"/>
    <property type="molecule type" value="Genomic_DNA"/>
</dbReference>
<dbReference type="Proteomes" id="UP001363622">
    <property type="component" value="Unassembled WGS sequence"/>
</dbReference>
<accession>A0ABR1KVZ8</accession>
<evidence type="ECO:0008006" key="5">
    <source>
        <dbReference type="Google" id="ProtNLM"/>
    </source>
</evidence>
<keyword evidence="2" id="KW-0732">Signal</keyword>
<organism evidence="3 4">
    <name type="scientific">Phyllosticta citriasiana</name>
    <dbReference type="NCBI Taxonomy" id="595635"/>
    <lineage>
        <taxon>Eukaryota</taxon>
        <taxon>Fungi</taxon>
        <taxon>Dikarya</taxon>
        <taxon>Ascomycota</taxon>
        <taxon>Pezizomycotina</taxon>
        <taxon>Dothideomycetes</taxon>
        <taxon>Dothideomycetes incertae sedis</taxon>
        <taxon>Botryosphaeriales</taxon>
        <taxon>Phyllostictaceae</taxon>
        <taxon>Phyllosticta</taxon>
    </lineage>
</organism>
<evidence type="ECO:0000256" key="1">
    <source>
        <dbReference type="SAM" id="MobiDB-lite"/>
    </source>
</evidence>
<proteinExistence type="predicted"/>
<gene>
    <name evidence="3" type="ORF">IWZ03DRAFT_372203</name>
</gene>
<evidence type="ECO:0000313" key="3">
    <source>
        <dbReference type="EMBL" id="KAK7520111.1"/>
    </source>
</evidence>
<protein>
    <recommendedName>
        <fullName evidence="5">Secreted protein</fullName>
    </recommendedName>
</protein>
<keyword evidence="4" id="KW-1185">Reference proteome</keyword>
<sequence>MPSVCLWWWMHANLVPPGRLRVFAASFLTSSRLCCHLPRPWADAMPLDCFSLLCSGLALSLRLHSGCVQRPLRRVPFPRPDDPALSAPKDRPLTSLDHSPSQTLRPSSVPRPPTSAIIITPLHHVPALSSLFVRALEASTPHIMIGALQALPVGQTVECHHG</sequence>
<name>A0ABR1KVZ8_9PEZI</name>
<feature type="signal peptide" evidence="2">
    <location>
        <begin position="1"/>
        <end position="20"/>
    </location>
</feature>
<evidence type="ECO:0000313" key="4">
    <source>
        <dbReference type="Proteomes" id="UP001363622"/>
    </source>
</evidence>
<feature type="region of interest" description="Disordered" evidence="1">
    <location>
        <begin position="78"/>
        <end position="112"/>
    </location>
</feature>
<feature type="compositionally biased region" description="Polar residues" evidence="1">
    <location>
        <begin position="96"/>
        <end position="106"/>
    </location>
</feature>